<keyword evidence="3" id="KW-1185">Reference proteome</keyword>
<sequence length="256" mass="27692">MDPEGKDVAGPAIDAPASAIGDHVITTDTATENLHASPKVVTSVESSAPAATEQSLLEPPEATEQHDHVLHPETASKRPETGASSLDASSAPPSPPAETPPERPDDTDYIQHPVQAAQLAEEQELEPEDDADSALGSDTESATTTLSESIYNYRREHGRTYHAYKDGKYIFPNDAREADRLDLQHHIFRLTFGNRLYFSPVKEPKRALDIGTGTGLWAVEFADAHPDCEVIGIDLSPGQPTLVPPNLKFLIDDAED</sequence>
<dbReference type="OrthoDB" id="2013972at2759"/>
<dbReference type="AlphaFoldDB" id="A0A4U0VPQ9"/>
<evidence type="ECO:0000313" key="2">
    <source>
        <dbReference type="EMBL" id="TKA51338.1"/>
    </source>
</evidence>
<dbReference type="Proteomes" id="UP000309340">
    <property type="component" value="Unassembled WGS sequence"/>
</dbReference>
<evidence type="ECO:0000256" key="1">
    <source>
        <dbReference type="SAM" id="MobiDB-lite"/>
    </source>
</evidence>
<gene>
    <name evidence="2" type="ORF">B0A55_11958</name>
</gene>
<name>A0A4U0VPQ9_9PEZI</name>
<feature type="region of interest" description="Disordered" evidence="1">
    <location>
        <begin position="1"/>
        <end position="108"/>
    </location>
</feature>
<feature type="compositionally biased region" description="Basic and acidic residues" evidence="1">
    <location>
        <begin position="63"/>
        <end position="80"/>
    </location>
</feature>
<dbReference type="STRING" id="329884.A0A4U0VPQ9"/>
<dbReference type="EMBL" id="NAJQ01001895">
    <property type="protein sequence ID" value="TKA51338.1"/>
    <property type="molecule type" value="Genomic_DNA"/>
</dbReference>
<evidence type="ECO:0008006" key="4">
    <source>
        <dbReference type="Google" id="ProtNLM"/>
    </source>
</evidence>
<organism evidence="2 3">
    <name type="scientific">Friedmanniomyces simplex</name>
    <dbReference type="NCBI Taxonomy" id="329884"/>
    <lineage>
        <taxon>Eukaryota</taxon>
        <taxon>Fungi</taxon>
        <taxon>Dikarya</taxon>
        <taxon>Ascomycota</taxon>
        <taxon>Pezizomycotina</taxon>
        <taxon>Dothideomycetes</taxon>
        <taxon>Dothideomycetidae</taxon>
        <taxon>Mycosphaerellales</taxon>
        <taxon>Teratosphaeriaceae</taxon>
        <taxon>Friedmanniomyces</taxon>
    </lineage>
</organism>
<feature type="compositionally biased region" description="Acidic residues" evidence="1">
    <location>
        <begin position="121"/>
        <end position="132"/>
    </location>
</feature>
<protein>
    <recommendedName>
        <fullName evidence="4">Methyltransferase domain-containing protein</fullName>
    </recommendedName>
</protein>
<feature type="region of interest" description="Disordered" evidence="1">
    <location>
        <begin position="120"/>
        <end position="149"/>
    </location>
</feature>
<feature type="non-terminal residue" evidence="2">
    <location>
        <position position="256"/>
    </location>
</feature>
<comment type="caution">
    <text evidence="2">The sequence shown here is derived from an EMBL/GenBank/DDBJ whole genome shotgun (WGS) entry which is preliminary data.</text>
</comment>
<accession>A0A4U0VPQ9</accession>
<dbReference type="Gene3D" id="3.40.50.150">
    <property type="entry name" value="Vaccinia Virus protein VP39"/>
    <property type="match status" value="1"/>
</dbReference>
<dbReference type="Pfam" id="PF13489">
    <property type="entry name" value="Methyltransf_23"/>
    <property type="match status" value="1"/>
</dbReference>
<dbReference type="InterPro" id="IPR029063">
    <property type="entry name" value="SAM-dependent_MTases_sf"/>
</dbReference>
<evidence type="ECO:0000313" key="3">
    <source>
        <dbReference type="Proteomes" id="UP000309340"/>
    </source>
</evidence>
<proteinExistence type="predicted"/>
<reference evidence="2 3" key="1">
    <citation type="submission" date="2017-03" db="EMBL/GenBank/DDBJ databases">
        <title>Genomes of endolithic fungi from Antarctica.</title>
        <authorList>
            <person name="Coleine C."/>
            <person name="Masonjones S."/>
            <person name="Stajich J.E."/>
        </authorList>
    </citation>
    <scope>NUCLEOTIDE SEQUENCE [LARGE SCALE GENOMIC DNA]</scope>
    <source>
        <strain evidence="2 3">CCFEE 5184</strain>
    </source>
</reference>
<dbReference type="CDD" id="cd02440">
    <property type="entry name" value="AdoMet_MTases"/>
    <property type="match status" value="1"/>
</dbReference>
<feature type="compositionally biased region" description="Polar residues" evidence="1">
    <location>
        <begin position="136"/>
        <end position="149"/>
    </location>
</feature>
<dbReference type="SUPFAM" id="SSF53335">
    <property type="entry name" value="S-adenosyl-L-methionine-dependent methyltransferases"/>
    <property type="match status" value="1"/>
</dbReference>